<keyword evidence="1" id="KW-0812">Transmembrane</keyword>
<proteinExistence type="predicted"/>
<dbReference type="Proteomes" id="UP000260351">
    <property type="component" value="Unassembled WGS sequence"/>
</dbReference>
<dbReference type="AlphaFoldDB" id="A0A3E1KCZ2"/>
<dbReference type="OrthoDB" id="1523552at2"/>
<dbReference type="RefSeq" id="WP_116649194.1">
    <property type="nucleotide sequence ID" value="NZ_QUZK01000003.1"/>
</dbReference>
<feature type="transmembrane region" description="Helical" evidence="1">
    <location>
        <begin position="42"/>
        <end position="63"/>
    </location>
</feature>
<reference evidence="2 3" key="1">
    <citation type="submission" date="2018-08" db="EMBL/GenBank/DDBJ databases">
        <title>Wenzhouxiangella salilacus sp. nov., a novel bacterium isolated from a saline lake in Xinjiang Province, China.</title>
        <authorList>
            <person name="Han S."/>
        </authorList>
    </citation>
    <scope>NUCLEOTIDE SEQUENCE [LARGE SCALE GENOMIC DNA]</scope>
    <source>
        <strain evidence="2 3">XDB06</strain>
    </source>
</reference>
<sequence>MKALRIVILTVALAAALMLLFAGPGTRLELWDFRFGFTLMRWALYGGLAAAGLGVLLLLLPAARRGGAPILLAAIVVGAATAAVPWMFVQKARSVPPIHDITTDTVDPPEFVAIAPLRSDAPNPVAYPGAETAEQQREAYPHIQTLRVDAWPAIAFEHALETARTKGWEIVEADESQGRIEATATTFWFGFKDDVVIRIRGDNGGSAVDVRSKSRVGRSDVGANAARIEAYLEDLQARLQS</sequence>
<accession>A0A3E1KCZ2</accession>
<organism evidence="2 3">
    <name type="scientific">Wenzhouxiangella sediminis</name>
    <dbReference type="NCBI Taxonomy" id="1792836"/>
    <lineage>
        <taxon>Bacteria</taxon>
        <taxon>Pseudomonadati</taxon>
        <taxon>Pseudomonadota</taxon>
        <taxon>Gammaproteobacteria</taxon>
        <taxon>Chromatiales</taxon>
        <taxon>Wenzhouxiangellaceae</taxon>
        <taxon>Wenzhouxiangella</taxon>
    </lineage>
</organism>
<dbReference type="EMBL" id="QUZK01000003">
    <property type="protein sequence ID" value="RFF32880.1"/>
    <property type="molecule type" value="Genomic_DNA"/>
</dbReference>
<dbReference type="Pfam" id="PF07386">
    <property type="entry name" value="DUF1499"/>
    <property type="match status" value="1"/>
</dbReference>
<keyword evidence="1" id="KW-1133">Transmembrane helix</keyword>
<name>A0A3E1KCZ2_9GAMM</name>
<evidence type="ECO:0000313" key="3">
    <source>
        <dbReference type="Proteomes" id="UP000260351"/>
    </source>
</evidence>
<evidence type="ECO:0000256" key="1">
    <source>
        <dbReference type="SAM" id="Phobius"/>
    </source>
</evidence>
<keyword evidence="3" id="KW-1185">Reference proteome</keyword>
<comment type="caution">
    <text evidence="2">The sequence shown here is derived from an EMBL/GenBank/DDBJ whole genome shotgun (WGS) entry which is preliminary data.</text>
</comment>
<gene>
    <name evidence="2" type="ORF">DZC52_00670</name>
</gene>
<evidence type="ECO:0000313" key="2">
    <source>
        <dbReference type="EMBL" id="RFF32880.1"/>
    </source>
</evidence>
<dbReference type="InterPro" id="IPR010865">
    <property type="entry name" value="DUF1499"/>
</dbReference>
<feature type="transmembrane region" description="Helical" evidence="1">
    <location>
        <begin position="70"/>
        <end position="89"/>
    </location>
</feature>
<protein>
    <submittedName>
        <fullName evidence="2">DUF1499 domain-containing protein</fullName>
    </submittedName>
</protein>
<keyword evidence="1" id="KW-0472">Membrane</keyword>